<evidence type="ECO:0000256" key="3">
    <source>
        <dbReference type="ARBA" id="ARBA00023242"/>
    </source>
</evidence>
<feature type="compositionally biased region" description="Low complexity" evidence="6">
    <location>
        <begin position="313"/>
        <end position="336"/>
    </location>
</feature>
<keyword evidence="1 5" id="KW-0238">DNA-binding</keyword>
<accession>A0AAN6RI13</accession>
<feature type="domain" description="Homeobox" evidence="7">
    <location>
        <begin position="146"/>
        <end position="209"/>
    </location>
</feature>
<feature type="domain" description="C2H2-type" evidence="8">
    <location>
        <begin position="363"/>
        <end position="391"/>
    </location>
</feature>
<gene>
    <name evidence="9" type="ORF">GRF29_44g1609257</name>
</gene>
<dbReference type="GO" id="GO:0006355">
    <property type="term" value="P:regulation of DNA-templated transcription"/>
    <property type="evidence" value="ECO:0007669"/>
    <property type="project" value="InterPro"/>
</dbReference>
<evidence type="ECO:0000259" key="8">
    <source>
        <dbReference type="PROSITE" id="PS50157"/>
    </source>
</evidence>
<dbReference type="InterPro" id="IPR009057">
    <property type="entry name" value="Homeodomain-like_sf"/>
</dbReference>
<dbReference type="GO" id="GO:0008270">
    <property type="term" value="F:zinc ion binding"/>
    <property type="evidence" value="ECO:0007669"/>
    <property type="project" value="UniProtKB-KW"/>
</dbReference>
<keyword evidence="3 5" id="KW-0539">Nucleus</keyword>
<evidence type="ECO:0000256" key="5">
    <source>
        <dbReference type="PROSITE-ProRule" id="PRU00108"/>
    </source>
</evidence>
<evidence type="ECO:0000256" key="2">
    <source>
        <dbReference type="ARBA" id="ARBA00023155"/>
    </source>
</evidence>
<evidence type="ECO:0000259" key="7">
    <source>
        <dbReference type="PROSITE" id="PS50071"/>
    </source>
</evidence>
<dbReference type="GO" id="GO:0005634">
    <property type="term" value="C:nucleus"/>
    <property type="evidence" value="ECO:0007669"/>
    <property type="project" value="UniProtKB-SubCell"/>
</dbReference>
<dbReference type="GO" id="GO:0003677">
    <property type="term" value="F:DNA binding"/>
    <property type="evidence" value="ECO:0007669"/>
    <property type="project" value="UniProtKB-UniRule"/>
</dbReference>
<dbReference type="SUPFAM" id="SSF46689">
    <property type="entry name" value="Homeodomain-like"/>
    <property type="match status" value="1"/>
</dbReference>
<feature type="compositionally biased region" description="Polar residues" evidence="6">
    <location>
        <begin position="591"/>
        <end position="602"/>
    </location>
</feature>
<protein>
    <submittedName>
        <fullName evidence="9">Uncharacterized protein</fullName>
    </submittedName>
</protein>
<dbReference type="Proteomes" id="UP001280581">
    <property type="component" value="Unassembled WGS sequence"/>
</dbReference>
<evidence type="ECO:0000313" key="9">
    <source>
        <dbReference type="EMBL" id="KAK3210081.1"/>
    </source>
</evidence>
<evidence type="ECO:0000256" key="1">
    <source>
        <dbReference type="ARBA" id="ARBA00023125"/>
    </source>
</evidence>
<dbReference type="EMBL" id="WVTA01000005">
    <property type="protein sequence ID" value="KAK3210081.1"/>
    <property type="molecule type" value="Genomic_DNA"/>
</dbReference>
<dbReference type="PROSITE" id="PS00028">
    <property type="entry name" value="ZINC_FINGER_C2H2_1"/>
    <property type="match status" value="1"/>
</dbReference>
<evidence type="ECO:0000256" key="4">
    <source>
        <dbReference type="PROSITE-ProRule" id="PRU00042"/>
    </source>
</evidence>
<feature type="region of interest" description="Disordered" evidence="6">
    <location>
        <begin position="567"/>
        <end position="603"/>
    </location>
</feature>
<reference evidence="9 10" key="1">
    <citation type="submission" date="2021-02" db="EMBL/GenBank/DDBJ databases">
        <title>Genome assembly of Pseudopithomyces chartarum.</title>
        <authorList>
            <person name="Jauregui R."/>
            <person name="Singh J."/>
            <person name="Voisey C."/>
        </authorList>
    </citation>
    <scope>NUCLEOTIDE SEQUENCE [LARGE SCALE GENOMIC DNA]</scope>
    <source>
        <strain evidence="9 10">AGR01</strain>
    </source>
</reference>
<dbReference type="Gene3D" id="1.10.10.60">
    <property type="entry name" value="Homeodomain-like"/>
    <property type="match status" value="1"/>
</dbReference>
<feature type="region of interest" description="Disordered" evidence="6">
    <location>
        <begin position="120"/>
        <end position="152"/>
    </location>
</feature>
<proteinExistence type="predicted"/>
<dbReference type="SMART" id="SM00389">
    <property type="entry name" value="HOX"/>
    <property type="match status" value="1"/>
</dbReference>
<sequence>MATPNAQSDMAQFFDFGEASDMVEAFISPEISRPASRASEHRVGCPAYGQEGDEGCLCAAFNHDVSLPDALHEGIATAEEFNTDFSSCFSNPEKMPMLMKRTALDTLHSVAEVSERTFGGFTGKKPMRSLGHQGPIEEEETGDKTPKKGAAAARFPRAAVKILKDWMIAHIDHPYPSDEEKESLAQQTSLTLNQISNWMANTRRRHKARPKRSSSPSIRPVTEPVNIPPGRTWESLNPFERWKHSPPENEPAPLQAIARNVETFEFPDDADRSAASINGRRQDSDPSTGSHSLFRAPSMTSLETGLTILSSGSMGSSTSATFSQSSRHSLGSFSSLRSKERRRRRRMPTRVPKHDTDADTRLFQCTFCTDRFKSKYDWTRHEKSLHLSLEKWICAPLGDVITCSTSGQRKCVYCNELDPTNAHLESHNHRACEEKGMEARTFYRKDHLRQHLRLMHGCTMTQSMEFWKSEVQVINSRCGFCAKTFTKWQDRADHLAKEFRNGATMRDWKGCRGLDPHVSQHVTNAMPPYLIANESKSPFPFSATNSASMKHPNLRIEQPDLEVLIPSNFDNSSRTKTAWDDNPTSADDRTLNTSSQTASPNRSPHRYATCWEILTLRLGCFAREHMEKHGPQSVTDAMLQSEARRILYDADDPWEQTAADNPEWLNLFRKAHGLDLTRPHAISNMYSHHEVLEDLGLGTHAKLDRSFDLSHFGCVATSFDDPVARSHAYECSLAGSTAISKAVEMSVPRIHMPGLTTLNTTSGASHLPATSFAGFRDSIAMLDDLEDTGVGGLCLGANGEFQATTSPISKCLTSSMSPIDGTHKSYENSGNLGYDYSALTTDGSNLGIHTSTAAFGMNLATTSDFGDLGFNNTGTDIEMKNPQTTGWDDAELTFSMDMDLDPDLGMGSTSRA</sequence>
<dbReference type="PROSITE" id="PS50157">
    <property type="entry name" value="ZINC_FINGER_C2H2_2"/>
    <property type="match status" value="1"/>
</dbReference>
<organism evidence="9 10">
    <name type="scientific">Pseudopithomyces chartarum</name>
    <dbReference type="NCBI Taxonomy" id="1892770"/>
    <lineage>
        <taxon>Eukaryota</taxon>
        <taxon>Fungi</taxon>
        <taxon>Dikarya</taxon>
        <taxon>Ascomycota</taxon>
        <taxon>Pezizomycotina</taxon>
        <taxon>Dothideomycetes</taxon>
        <taxon>Pleosporomycetidae</taxon>
        <taxon>Pleosporales</taxon>
        <taxon>Massarineae</taxon>
        <taxon>Didymosphaeriaceae</taxon>
        <taxon>Pseudopithomyces</taxon>
    </lineage>
</organism>
<keyword evidence="4" id="KW-0862">Zinc</keyword>
<comment type="subcellular location">
    <subcellularLocation>
        <location evidence="5">Nucleus</location>
    </subcellularLocation>
</comment>
<feature type="DNA-binding region" description="Homeobox" evidence="5">
    <location>
        <begin position="148"/>
        <end position="210"/>
    </location>
</feature>
<feature type="region of interest" description="Disordered" evidence="6">
    <location>
        <begin position="200"/>
        <end position="232"/>
    </location>
</feature>
<dbReference type="PROSITE" id="PS50071">
    <property type="entry name" value="HOMEOBOX_2"/>
    <property type="match status" value="1"/>
</dbReference>
<name>A0AAN6RI13_9PLEO</name>
<dbReference type="InterPro" id="IPR050224">
    <property type="entry name" value="TALE_homeobox"/>
</dbReference>
<dbReference type="PANTHER" id="PTHR11850">
    <property type="entry name" value="HOMEOBOX PROTEIN TRANSCRIPTION FACTORS"/>
    <property type="match status" value="1"/>
</dbReference>
<dbReference type="InterPro" id="IPR001356">
    <property type="entry name" value="HD"/>
</dbReference>
<feature type="region of interest" description="Disordered" evidence="6">
    <location>
        <begin position="275"/>
        <end position="297"/>
    </location>
</feature>
<evidence type="ECO:0000256" key="6">
    <source>
        <dbReference type="SAM" id="MobiDB-lite"/>
    </source>
</evidence>
<comment type="caution">
    <text evidence="9">The sequence shown here is derived from an EMBL/GenBank/DDBJ whole genome shotgun (WGS) entry which is preliminary data.</text>
</comment>
<keyword evidence="2 5" id="KW-0371">Homeobox</keyword>
<dbReference type="CDD" id="cd00086">
    <property type="entry name" value="homeodomain"/>
    <property type="match status" value="1"/>
</dbReference>
<keyword evidence="10" id="KW-1185">Reference proteome</keyword>
<dbReference type="InterPro" id="IPR008422">
    <property type="entry name" value="KN_HD"/>
</dbReference>
<feature type="region of interest" description="Disordered" evidence="6">
    <location>
        <begin position="313"/>
        <end position="355"/>
    </location>
</feature>
<feature type="compositionally biased region" description="Basic residues" evidence="6">
    <location>
        <begin position="202"/>
        <end position="212"/>
    </location>
</feature>
<dbReference type="InterPro" id="IPR013087">
    <property type="entry name" value="Znf_C2H2_type"/>
</dbReference>
<evidence type="ECO:0000313" key="10">
    <source>
        <dbReference type="Proteomes" id="UP001280581"/>
    </source>
</evidence>
<keyword evidence="4" id="KW-0863">Zinc-finger</keyword>
<feature type="compositionally biased region" description="Basic residues" evidence="6">
    <location>
        <begin position="339"/>
        <end position="348"/>
    </location>
</feature>
<keyword evidence="4" id="KW-0479">Metal-binding</keyword>
<dbReference type="AlphaFoldDB" id="A0AAN6RI13"/>
<dbReference type="Pfam" id="PF05920">
    <property type="entry name" value="Homeobox_KN"/>
    <property type="match status" value="1"/>
</dbReference>